<dbReference type="EMBL" id="ML210655">
    <property type="protein sequence ID" value="TFK16734.1"/>
    <property type="molecule type" value="Genomic_DNA"/>
</dbReference>
<evidence type="ECO:0000313" key="3">
    <source>
        <dbReference type="Proteomes" id="UP000307440"/>
    </source>
</evidence>
<evidence type="ECO:0000256" key="1">
    <source>
        <dbReference type="SAM" id="MobiDB-lite"/>
    </source>
</evidence>
<feature type="compositionally biased region" description="Pro residues" evidence="1">
    <location>
        <begin position="1"/>
        <end position="12"/>
    </location>
</feature>
<keyword evidence="3" id="KW-1185">Reference proteome</keyword>
<name>A0A5C3KA29_COPMA</name>
<reference evidence="2 3" key="1">
    <citation type="journal article" date="2019" name="Nat. Ecol. Evol.">
        <title>Megaphylogeny resolves global patterns of mushroom evolution.</title>
        <authorList>
            <person name="Varga T."/>
            <person name="Krizsan K."/>
            <person name="Foldi C."/>
            <person name="Dima B."/>
            <person name="Sanchez-Garcia M."/>
            <person name="Sanchez-Ramirez S."/>
            <person name="Szollosi G.J."/>
            <person name="Szarkandi J.G."/>
            <person name="Papp V."/>
            <person name="Albert L."/>
            <person name="Andreopoulos W."/>
            <person name="Angelini C."/>
            <person name="Antonin V."/>
            <person name="Barry K.W."/>
            <person name="Bougher N.L."/>
            <person name="Buchanan P."/>
            <person name="Buyck B."/>
            <person name="Bense V."/>
            <person name="Catcheside P."/>
            <person name="Chovatia M."/>
            <person name="Cooper J."/>
            <person name="Damon W."/>
            <person name="Desjardin D."/>
            <person name="Finy P."/>
            <person name="Geml J."/>
            <person name="Haridas S."/>
            <person name="Hughes K."/>
            <person name="Justo A."/>
            <person name="Karasinski D."/>
            <person name="Kautmanova I."/>
            <person name="Kiss B."/>
            <person name="Kocsube S."/>
            <person name="Kotiranta H."/>
            <person name="LaButti K.M."/>
            <person name="Lechner B.E."/>
            <person name="Liimatainen K."/>
            <person name="Lipzen A."/>
            <person name="Lukacs Z."/>
            <person name="Mihaltcheva S."/>
            <person name="Morgado L.N."/>
            <person name="Niskanen T."/>
            <person name="Noordeloos M.E."/>
            <person name="Ohm R.A."/>
            <person name="Ortiz-Santana B."/>
            <person name="Ovrebo C."/>
            <person name="Racz N."/>
            <person name="Riley R."/>
            <person name="Savchenko A."/>
            <person name="Shiryaev A."/>
            <person name="Soop K."/>
            <person name="Spirin V."/>
            <person name="Szebenyi C."/>
            <person name="Tomsovsky M."/>
            <person name="Tulloss R.E."/>
            <person name="Uehling J."/>
            <person name="Grigoriev I.V."/>
            <person name="Vagvolgyi C."/>
            <person name="Papp T."/>
            <person name="Martin F.M."/>
            <person name="Miettinen O."/>
            <person name="Hibbett D.S."/>
            <person name="Nagy L.G."/>
        </authorList>
    </citation>
    <scope>NUCLEOTIDE SEQUENCE [LARGE SCALE GENOMIC DNA]</scope>
    <source>
        <strain evidence="2 3">CBS 121175</strain>
    </source>
</reference>
<evidence type="ECO:0000313" key="2">
    <source>
        <dbReference type="EMBL" id="TFK16734.1"/>
    </source>
</evidence>
<dbReference type="Proteomes" id="UP000307440">
    <property type="component" value="Unassembled WGS sequence"/>
</dbReference>
<feature type="compositionally biased region" description="Low complexity" evidence="1">
    <location>
        <begin position="92"/>
        <end position="102"/>
    </location>
</feature>
<feature type="region of interest" description="Disordered" evidence="1">
    <location>
        <begin position="1"/>
        <end position="104"/>
    </location>
</feature>
<accession>A0A5C3KA29</accession>
<sequence length="141" mass="15164">MPPSASPLPLDPCLPQGDRIPPGSLPSPVRPPQRRTQWRRTMPRSPPPRPRDGQSSHPVSRPQPKKPVVPFQRPTPGPPPLVNRATRPLPQSSSYASAAKKAPVGPSLANLARAAPKLSAKRLLEVQREAVLEVCDVSAPS</sequence>
<dbReference type="AlphaFoldDB" id="A0A5C3KA29"/>
<feature type="compositionally biased region" description="Basic residues" evidence="1">
    <location>
        <begin position="32"/>
        <end position="42"/>
    </location>
</feature>
<organism evidence="2 3">
    <name type="scientific">Coprinopsis marcescibilis</name>
    <name type="common">Agaric fungus</name>
    <name type="synonym">Psathyrella marcescibilis</name>
    <dbReference type="NCBI Taxonomy" id="230819"/>
    <lineage>
        <taxon>Eukaryota</taxon>
        <taxon>Fungi</taxon>
        <taxon>Dikarya</taxon>
        <taxon>Basidiomycota</taxon>
        <taxon>Agaricomycotina</taxon>
        <taxon>Agaricomycetes</taxon>
        <taxon>Agaricomycetidae</taxon>
        <taxon>Agaricales</taxon>
        <taxon>Agaricineae</taxon>
        <taxon>Psathyrellaceae</taxon>
        <taxon>Coprinopsis</taxon>
    </lineage>
</organism>
<proteinExistence type="predicted"/>
<gene>
    <name evidence="2" type="ORF">FA15DRAFT_711458</name>
</gene>
<protein>
    <submittedName>
        <fullName evidence="2">Uncharacterized protein</fullName>
    </submittedName>
</protein>